<dbReference type="EMBL" id="KI911178">
    <property type="protein sequence ID" value="ETR97089.1"/>
    <property type="molecule type" value="Genomic_DNA"/>
</dbReference>
<evidence type="ECO:0000313" key="1">
    <source>
        <dbReference type="EMBL" id="ETR97089.1"/>
    </source>
</evidence>
<dbReference type="HOGENOM" id="CLU_1787120_0_0_1"/>
<reference evidence="2" key="1">
    <citation type="journal article" date="2013" name="Ind. Biotechnol.">
        <title>Comparative genomics analysis of Trichoderma reesei strains.</title>
        <authorList>
            <person name="Koike H."/>
            <person name="Aerts A."/>
            <person name="LaButti K."/>
            <person name="Grigoriev I.V."/>
            <person name="Baker S.E."/>
        </authorList>
    </citation>
    <scope>NUCLEOTIDE SEQUENCE [LARGE SCALE GENOMIC DNA]</scope>
    <source>
        <strain evidence="2">ATCC 56765 / BCRC 32924 / NRRL 11460 / Rut C-30</strain>
    </source>
</reference>
<protein>
    <submittedName>
        <fullName evidence="1">Uncharacterized protein</fullName>
    </submittedName>
</protein>
<proteinExistence type="predicted"/>
<accession>A0A024RV94</accession>
<organism evidence="1 2">
    <name type="scientific">Hypocrea jecorina (strain ATCC 56765 / BCRC 32924 / NRRL 11460 / Rut C-30)</name>
    <name type="common">Trichoderma reesei</name>
    <dbReference type="NCBI Taxonomy" id="1344414"/>
    <lineage>
        <taxon>Eukaryota</taxon>
        <taxon>Fungi</taxon>
        <taxon>Dikarya</taxon>
        <taxon>Ascomycota</taxon>
        <taxon>Pezizomycotina</taxon>
        <taxon>Sordariomycetes</taxon>
        <taxon>Hypocreomycetidae</taxon>
        <taxon>Hypocreales</taxon>
        <taxon>Hypocreaceae</taxon>
        <taxon>Trichoderma</taxon>
    </lineage>
</organism>
<name>A0A024RV94_HYPJR</name>
<dbReference type="KEGG" id="trr:M419DRAFT_92541"/>
<dbReference type="OrthoDB" id="5050747at2759"/>
<dbReference type="AlphaFoldDB" id="A0A024RV94"/>
<evidence type="ECO:0000313" key="2">
    <source>
        <dbReference type="Proteomes" id="UP000024376"/>
    </source>
</evidence>
<sequence length="171" mass="20004">MSSSPIVLLVGKHCYKAFFQELNNFFSILLTMVKFKFKFSVFKASPSFFVVYNKATREVKQLILYTYHASHFLYGLRLQNGKVIIIPGEAFCRHIGPMGMMCFKNTPYEKTGALRKHYKECHDLGIISKEPGSHRARYQNELTCECIIIFMPICVQTEGNVRRRTTDQRWW</sequence>
<dbReference type="Proteomes" id="UP000024376">
    <property type="component" value="Unassembled WGS sequence"/>
</dbReference>
<gene>
    <name evidence="1" type="ORF">M419DRAFT_92541</name>
</gene>